<evidence type="ECO:0000313" key="3">
    <source>
        <dbReference type="EMBL" id="PWB96089.1"/>
    </source>
</evidence>
<protein>
    <recommendedName>
        <fullName evidence="2">DUF5671 domain-containing protein</fullName>
    </recommendedName>
</protein>
<feature type="transmembrane region" description="Helical" evidence="1">
    <location>
        <begin position="220"/>
        <end position="238"/>
    </location>
</feature>
<gene>
    <name evidence="3" type="ORF">DF220_11925</name>
</gene>
<evidence type="ECO:0000259" key="2">
    <source>
        <dbReference type="Pfam" id="PF18920"/>
    </source>
</evidence>
<feature type="transmembrane region" description="Helical" evidence="1">
    <location>
        <begin position="446"/>
        <end position="465"/>
    </location>
</feature>
<reference evidence="4" key="1">
    <citation type="submission" date="2018-04" db="EMBL/GenBank/DDBJ databases">
        <authorList>
            <person name="Liu S."/>
            <person name="Wang Z."/>
            <person name="Li J."/>
        </authorList>
    </citation>
    <scope>NUCLEOTIDE SEQUENCE [LARGE SCALE GENOMIC DNA]</scope>
    <source>
        <strain evidence="4">S1194</strain>
    </source>
</reference>
<keyword evidence="1" id="KW-0472">Membrane</keyword>
<comment type="caution">
    <text evidence="3">The sequence shown here is derived from an EMBL/GenBank/DDBJ whole genome shotgun (WGS) entry which is preliminary data.</text>
</comment>
<keyword evidence="4" id="KW-1185">Reference proteome</keyword>
<feature type="transmembrane region" description="Helical" evidence="1">
    <location>
        <begin position="137"/>
        <end position="154"/>
    </location>
</feature>
<dbReference type="EMBL" id="QEEX01000002">
    <property type="protein sequence ID" value="PWB96089.1"/>
    <property type="molecule type" value="Genomic_DNA"/>
</dbReference>
<feature type="transmembrane region" description="Helical" evidence="1">
    <location>
        <begin position="68"/>
        <end position="90"/>
    </location>
</feature>
<accession>A0A2U1SWW2</accession>
<dbReference type="InterPro" id="IPR043728">
    <property type="entry name" value="DUF5671"/>
</dbReference>
<feature type="domain" description="DUF5671" evidence="2">
    <location>
        <begin position="321"/>
        <end position="454"/>
    </location>
</feature>
<dbReference type="Pfam" id="PF18920">
    <property type="entry name" value="DUF5671"/>
    <property type="match status" value="1"/>
</dbReference>
<feature type="transmembrane region" description="Helical" evidence="1">
    <location>
        <begin position="27"/>
        <end position="48"/>
    </location>
</feature>
<dbReference type="Proteomes" id="UP000244978">
    <property type="component" value="Unassembled WGS sequence"/>
</dbReference>
<organism evidence="3 4">
    <name type="scientific">Homoserinimonas hongtaonis</name>
    <dbReference type="NCBI Taxonomy" id="2079791"/>
    <lineage>
        <taxon>Bacteria</taxon>
        <taxon>Bacillati</taxon>
        <taxon>Actinomycetota</taxon>
        <taxon>Actinomycetes</taxon>
        <taxon>Micrococcales</taxon>
        <taxon>Microbacteriaceae</taxon>
        <taxon>Homoserinimonas</taxon>
    </lineage>
</organism>
<evidence type="ECO:0000313" key="4">
    <source>
        <dbReference type="Proteomes" id="UP000244978"/>
    </source>
</evidence>
<evidence type="ECO:0000256" key="1">
    <source>
        <dbReference type="SAM" id="Phobius"/>
    </source>
</evidence>
<dbReference type="AlphaFoldDB" id="A0A2U1SWW2"/>
<sequence length="556" mass="57867">MSMQGKQTTVTADFAPAPGGVHTLRRVIAYSLLALFVSLAAVGVSGLIDELIPAPVFGDREIARSNTTLAQPLAFTLIAGPFGALVFWLVRRWLTSFNDRSSVLWPVYLIGMHTASLMVAAFALLGVAASAVRGDGHLAQLSTGVVWLCVWYWHRWLLRSASTSPFLLPDVTTVIAALFGLAVAVSSGIEGLTALIDAAIVGPPVTIVGETVWVSQLSSSAVWCAGGGVLWWLHWFADGVRLSTRGFARFALVVVAGFASVAIALGGLTTALYVGLATLATNSDVLDELARAIANLAAGAALWAYYRTVVREASDGVREAVRIVSSGVSLVFAASGLGVVVNALLSSFTEPLVSSGPSLLLFGGLSALVVGGVAWWAFWRPRGIGATDHDSPVPDAATSAGGRRIYLVVVFGVSTLIAVITLLVIAYEVFTFLLSSFSTGSLIDNIRAPLGLLTATLLVAAYHFALWRSDRAATVAAGPEASSGVARITLVASDPRGELRAELARATGASVTLLRTAEPTEPTDATMVAAAIAAVSAQHVLVVARGAQVEVIPLAE</sequence>
<feature type="transmembrane region" description="Helical" evidence="1">
    <location>
        <begin position="289"/>
        <end position="306"/>
    </location>
</feature>
<keyword evidence="1" id="KW-0812">Transmembrane</keyword>
<name>A0A2U1SWW2_9MICO</name>
<proteinExistence type="predicted"/>
<feature type="transmembrane region" description="Helical" evidence="1">
    <location>
        <begin position="166"/>
        <end position="185"/>
    </location>
</feature>
<feature type="transmembrane region" description="Helical" evidence="1">
    <location>
        <begin position="327"/>
        <end position="348"/>
    </location>
</feature>
<feature type="transmembrane region" description="Helical" evidence="1">
    <location>
        <begin position="360"/>
        <end position="379"/>
    </location>
</feature>
<feature type="transmembrane region" description="Helical" evidence="1">
    <location>
        <begin position="405"/>
        <end position="426"/>
    </location>
</feature>
<feature type="transmembrane region" description="Helical" evidence="1">
    <location>
        <begin position="102"/>
        <end position="125"/>
    </location>
</feature>
<keyword evidence="1" id="KW-1133">Transmembrane helix</keyword>
<feature type="transmembrane region" description="Helical" evidence="1">
    <location>
        <begin position="250"/>
        <end position="277"/>
    </location>
</feature>